<comment type="caution">
    <text evidence="1">The sequence shown here is derived from an EMBL/GenBank/DDBJ whole genome shotgun (WGS) entry which is preliminary data.</text>
</comment>
<protein>
    <submittedName>
        <fullName evidence="1">Uncharacterized protein</fullName>
    </submittedName>
</protein>
<dbReference type="Proteomes" id="UP000654075">
    <property type="component" value="Unassembled WGS sequence"/>
</dbReference>
<dbReference type="AlphaFoldDB" id="A0A813DFC7"/>
<keyword evidence="2" id="KW-1185">Reference proteome</keyword>
<proteinExistence type="predicted"/>
<evidence type="ECO:0000313" key="2">
    <source>
        <dbReference type="Proteomes" id="UP000654075"/>
    </source>
</evidence>
<gene>
    <name evidence="1" type="ORF">PGLA1383_LOCUS5469</name>
</gene>
<dbReference type="EMBL" id="CAJNNV010002151">
    <property type="protein sequence ID" value="CAE8586621.1"/>
    <property type="molecule type" value="Genomic_DNA"/>
</dbReference>
<name>A0A813DFC7_POLGL</name>
<organism evidence="1 2">
    <name type="scientific">Polarella glacialis</name>
    <name type="common">Dinoflagellate</name>
    <dbReference type="NCBI Taxonomy" id="89957"/>
    <lineage>
        <taxon>Eukaryota</taxon>
        <taxon>Sar</taxon>
        <taxon>Alveolata</taxon>
        <taxon>Dinophyceae</taxon>
        <taxon>Suessiales</taxon>
        <taxon>Suessiaceae</taxon>
        <taxon>Polarella</taxon>
    </lineage>
</organism>
<sequence length="633" mass="71715">MPRGDGAILQGVSRGRIVKDMTRKGISVSVKELPQTWVDFSNAVKAAATEKKRNFYGMLPVCTFDELLAVEKARDCLSQPKERRDDTTIARSILPFVSKLFCETSITAENKESIKNTEWFNKDERRWHQFGGDDHLDNVVEDALRTFFTKPVWQFVTQINEYGFLTTSLRPEPDRTDGICGHIDFIKKIRSIVSQQMRTNKLYKSVSLNSKSSKIIHFDCGKTLDFSLIEDDEGNNIPRPYEQQLREGMPEDRNTKHTGNRLPPCDPVLDLQIAEVTKLYEFAITEWPSFSIEDLDDPDSGEAAQKLRDLMHKMMDSGPSKLLGFLYGSQKDLDKVMYELLHYTRCGTGCETFEQFLYFYGKKGSNAKGTRIKFLLKVAGLSTNGGYVGITKASFFQQSKMPSANATDEATAAMEDVKWLLVDEAGSNMTDQGALPQAMNATIMKTFTDIAGTPLPFQRKYGKQENMTVTWGMTFFGNVVMDAKNADDAFKRRPSMMEITARFVTRDDYDPNDKTHTLVNTDYKNDRFLMKMTGEFYEWVRRLYPLLYTVHSRNDSRIMPIPRDVKDFTETELGVTSGGLILDEPSVTLKEFISVLLSSRNAARQEEDADSVCGECHNAAGKVPCLGRRCGVQ</sequence>
<accession>A0A813DFC7</accession>
<evidence type="ECO:0000313" key="1">
    <source>
        <dbReference type="EMBL" id="CAE8586621.1"/>
    </source>
</evidence>
<reference evidence="1" key="1">
    <citation type="submission" date="2021-02" db="EMBL/GenBank/DDBJ databases">
        <authorList>
            <person name="Dougan E. K."/>
            <person name="Rhodes N."/>
            <person name="Thang M."/>
            <person name="Chan C."/>
        </authorList>
    </citation>
    <scope>NUCLEOTIDE SEQUENCE</scope>
</reference>